<dbReference type="EMBL" id="QXXA01000003">
    <property type="protein sequence ID" value="NBI05531.1"/>
    <property type="molecule type" value="Genomic_DNA"/>
</dbReference>
<keyword evidence="1" id="KW-0472">Membrane</keyword>
<feature type="transmembrane region" description="Helical" evidence="1">
    <location>
        <begin position="105"/>
        <end position="128"/>
    </location>
</feature>
<dbReference type="AlphaFoldDB" id="A0A845QTJ0"/>
<organism evidence="2 3">
    <name type="scientific">Senegalia massiliensis</name>
    <dbReference type="NCBI Taxonomy" id="1720316"/>
    <lineage>
        <taxon>Bacteria</taxon>
        <taxon>Bacillati</taxon>
        <taxon>Bacillota</taxon>
        <taxon>Clostridia</taxon>
        <taxon>Eubacteriales</taxon>
        <taxon>Clostridiaceae</taxon>
        <taxon>Senegalia</taxon>
    </lineage>
</organism>
<evidence type="ECO:0000313" key="2">
    <source>
        <dbReference type="EMBL" id="NBI05531.1"/>
    </source>
</evidence>
<dbReference type="OrthoDB" id="9799095at2"/>
<reference evidence="2 3" key="1">
    <citation type="submission" date="2018-08" db="EMBL/GenBank/DDBJ databases">
        <title>Murine metabolic-syndrome-specific gut microbial biobank.</title>
        <authorList>
            <person name="Liu C."/>
        </authorList>
    </citation>
    <scope>NUCLEOTIDE SEQUENCE [LARGE SCALE GENOMIC DNA]</scope>
    <source>
        <strain evidence="2 3">583</strain>
    </source>
</reference>
<dbReference type="Proteomes" id="UP000467132">
    <property type="component" value="Unassembled WGS sequence"/>
</dbReference>
<dbReference type="InterPro" id="IPR014535">
    <property type="entry name" value="Hpre_diP_synt_I"/>
</dbReference>
<dbReference type="InterPro" id="IPR010898">
    <property type="entry name" value="Hpre_diP_synth_I"/>
</dbReference>
<accession>A0A845QTJ0</accession>
<name>A0A845QTJ0_9CLOT</name>
<protein>
    <submittedName>
        <fullName evidence="2">Gx transporter family protein</fullName>
    </submittedName>
</protein>
<feature type="transmembrane region" description="Helical" evidence="1">
    <location>
        <begin position="79"/>
        <end position="98"/>
    </location>
</feature>
<dbReference type="PIRSF" id="PIRSF027391">
    <property type="entry name" value="Hpre_diP_synt_I"/>
    <property type="match status" value="1"/>
</dbReference>
<evidence type="ECO:0000313" key="3">
    <source>
        <dbReference type="Proteomes" id="UP000467132"/>
    </source>
</evidence>
<keyword evidence="1" id="KW-0812">Transmembrane</keyword>
<keyword evidence="3" id="KW-1185">Reference proteome</keyword>
<proteinExistence type="predicted"/>
<gene>
    <name evidence="2" type="ORF">D3Z33_01530</name>
</gene>
<dbReference type="RefSeq" id="WP_130807858.1">
    <property type="nucleotide sequence ID" value="NZ_LR130786.1"/>
</dbReference>
<evidence type="ECO:0000256" key="1">
    <source>
        <dbReference type="SAM" id="Phobius"/>
    </source>
</evidence>
<dbReference type="Gene3D" id="1.10.1760.20">
    <property type="match status" value="1"/>
</dbReference>
<dbReference type="Pfam" id="PF07456">
    <property type="entry name" value="Hpre_diP_synt_I"/>
    <property type="match status" value="1"/>
</dbReference>
<keyword evidence="1" id="KW-1133">Transmembrane helix</keyword>
<comment type="caution">
    <text evidence="2">The sequence shown here is derived from an EMBL/GenBank/DDBJ whole genome shotgun (WGS) entry which is preliminary data.</text>
</comment>
<sequence length="171" mass="18619">MNKTRKIVVISLLVAQALVLHLVERLIPFNFGVPGAKLGLANIITLVSLYLFGFKETLTVVILRVILASLLGGNVSGFLFSISGGILSFLIMYILKVIGREKISVIGISIVGAVFHNIGQILMAALIIENLNIFIYLPLLLLSSVITGLFVGITVKYILKFLKDTGLFFKT</sequence>
<feature type="transmembrane region" description="Helical" evidence="1">
    <location>
        <begin position="134"/>
        <end position="159"/>
    </location>
</feature>